<dbReference type="EMBL" id="JAUBDJ010000001">
    <property type="protein sequence ID" value="MDW0115472.1"/>
    <property type="molecule type" value="Genomic_DNA"/>
</dbReference>
<comment type="caution">
    <text evidence="1">The sequence shown here is derived from an EMBL/GenBank/DDBJ whole genome shotgun (WGS) entry which is preliminary data.</text>
</comment>
<sequence length="145" mass="15688">MGLICNCRVVVDGLSKDNNVKFAGVKCKIKGDLQYMANACDNNLSASFLTLHFTDRSGNAVNRSFEFVARTITSVECREICQNCEVTVTGTGTVGENIYPFVAVFRDQVATSNKDTVQSFVITRFFDQNGPATVPQGSIVAVGCV</sequence>
<dbReference type="Proteomes" id="UP001271648">
    <property type="component" value="Unassembled WGS sequence"/>
</dbReference>
<accession>A0AAW9A3P0</accession>
<keyword evidence="2" id="KW-1185">Reference proteome</keyword>
<proteinExistence type="predicted"/>
<protein>
    <submittedName>
        <fullName evidence="1">Uncharacterized protein</fullName>
    </submittedName>
</protein>
<evidence type="ECO:0000313" key="2">
    <source>
        <dbReference type="Proteomes" id="UP001271648"/>
    </source>
</evidence>
<organism evidence="1 2">
    <name type="scientific">Sporosarcina thermotolerans</name>
    <dbReference type="NCBI Taxonomy" id="633404"/>
    <lineage>
        <taxon>Bacteria</taxon>
        <taxon>Bacillati</taxon>
        <taxon>Bacillota</taxon>
        <taxon>Bacilli</taxon>
        <taxon>Bacillales</taxon>
        <taxon>Caryophanaceae</taxon>
        <taxon>Sporosarcina</taxon>
    </lineage>
</organism>
<dbReference type="AlphaFoldDB" id="A0AAW9A3P0"/>
<gene>
    <name evidence="1" type="ORF">QTL97_00780</name>
</gene>
<evidence type="ECO:0000313" key="1">
    <source>
        <dbReference type="EMBL" id="MDW0115472.1"/>
    </source>
</evidence>
<reference evidence="1 2" key="1">
    <citation type="submission" date="2023-06" db="EMBL/GenBank/DDBJ databases">
        <title>Sporosarcina sp. nov., isolated from Korean traditional fermented seafood 'Jeotgal'.</title>
        <authorList>
            <person name="Yang A.I."/>
            <person name="Shin N.-R."/>
        </authorList>
    </citation>
    <scope>NUCLEOTIDE SEQUENCE [LARGE SCALE GENOMIC DNA]</scope>
    <source>
        <strain evidence="1 2">KCTC43456</strain>
    </source>
</reference>
<dbReference type="RefSeq" id="WP_283731908.1">
    <property type="nucleotide sequence ID" value="NZ_CP125968.1"/>
</dbReference>
<name>A0AAW9A3P0_9BACL</name>